<keyword evidence="1" id="KW-0560">Oxidoreductase</keyword>
<sequence length="293" mass="32044">MLEYAYYPGCSLECTAASYDKSIREVFKALGVGLKEIEDWNCCGATMYMSVKKIVGYAISARNLALAQKMGMDICAPCSSCYTILRKANRHIEWEPKEREKINEALAAANLSYDTTIAIKHPLDILVNEVGLDAIKAKVVRPLDGIKVAPYYGCQIVRPHGQFDDVDDPVTMDKLLSTLGAEPVYYPSKVRCCGGMLMTTQEDIALKLNNCLLQAAADNGADMIATACPLCEMNLEAYQGKINQRFGTKFNIPIVYFSHLVGVALGISPKAMGIDSLIIPPTKLTAKAEGVRI</sequence>
<evidence type="ECO:0000256" key="1">
    <source>
        <dbReference type="ARBA" id="ARBA00023002"/>
    </source>
</evidence>
<comment type="caution">
    <text evidence="3">The sequence shown here is derived from an EMBL/GenBank/DDBJ whole genome shotgun (WGS) entry which is preliminary data.</text>
</comment>
<evidence type="ECO:0000259" key="2">
    <source>
        <dbReference type="Pfam" id="PF02754"/>
    </source>
</evidence>
<dbReference type="Proteomes" id="UP000250918">
    <property type="component" value="Unassembled WGS sequence"/>
</dbReference>
<dbReference type="GO" id="GO:0016491">
    <property type="term" value="F:oxidoreductase activity"/>
    <property type="evidence" value="ECO:0007669"/>
    <property type="project" value="UniProtKB-KW"/>
</dbReference>
<evidence type="ECO:0000313" key="3">
    <source>
        <dbReference type="EMBL" id="PWB72992.1"/>
    </source>
</evidence>
<dbReference type="EMBL" id="PQAP01000068">
    <property type="protein sequence ID" value="PWB72992.1"/>
    <property type="molecule type" value="Genomic_DNA"/>
</dbReference>
<reference evidence="3 4" key="1">
    <citation type="journal article" date="2018" name="ISME J.">
        <title>A methanotrophic archaeon couples anaerobic oxidation of methane to Fe(III) reduction.</title>
        <authorList>
            <person name="Cai C."/>
            <person name="Leu A.O."/>
            <person name="Xie G.J."/>
            <person name="Guo J."/>
            <person name="Feng Y."/>
            <person name="Zhao J.X."/>
            <person name="Tyson G.W."/>
            <person name="Yuan Z."/>
            <person name="Hu S."/>
        </authorList>
    </citation>
    <scope>NUCLEOTIDE SEQUENCE [LARGE SCALE GENOMIC DNA]</scope>
    <source>
        <strain evidence="3">FeB_12</strain>
    </source>
</reference>
<name>A0A855X1E1_9BACT</name>
<dbReference type="Pfam" id="PF02754">
    <property type="entry name" value="CCG"/>
    <property type="match status" value="2"/>
</dbReference>
<organism evidence="3 4">
    <name type="scientific">candidate division GN15 bacterium</name>
    <dbReference type="NCBI Taxonomy" id="2072418"/>
    <lineage>
        <taxon>Bacteria</taxon>
        <taxon>candidate division GN15</taxon>
    </lineage>
</organism>
<dbReference type="AlphaFoldDB" id="A0A855X1E1"/>
<dbReference type="PANTHER" id="PTHR42947">
    <property type="entry name" value="COB--COM HETERODISULFIDE REDUCTASE SUBUNIT B 1"/>
    <property type="match status" value="1"/>
</dbReference>
<protein>
    <submittedName>
        <fullName evidence="3">Disulfide reductase</fullName>
    </submittedName>
</protein>
<feature type="domain" description="Cysteine-rich" evidence="2">
    <location>
        <begin position="4"/>
        <end position="85"/>
    </location>
</feature>
<proteinExistence type="predicted"/>
<dbReference type="Gene3D" id="3.40.50.11810">
    <property type="match status" value="1"/>
</dbReference>
<dbReference type="PANTHER" id="PTHR42947:SF1">
    <property type="entry name" value="COB--COM HETERODISULFIDE REDUCTASE SUBUNIT B 1"/>
    <property type="match status" value="1"/>
</dbReference>
<gene>
    <name evidence="3" type="ORF">C3F09_05865</name>
</gene>
<dbReference type="Gene3D" id="1.20.1050.140">
    <property type="match status" value="1"/>
</dbReference>
<accession>A0A855X1E1</accession>
<evidence type="ECO:0000313" key="4">
    <source>
        <dbReference type="Proteomes" id="UP000250918"/>
    </source>
</evidence>
<feature type="domain" description="Cysteine-rich" evidence="2">
    <location>
        <begin position="148"/>
        <end position="235"/>
    </location>
</feature>
<dbReference type="InterPro" id="IPR004017">
    <property type="entry name" value="Cys_rich_dom"/>
</dbReference>
<dbReference type="InterPro" id="IPR051278">
    <property type="entry name" value="HdrB/HdrD_reductase"/>
</dbReference>